<protein>
    <submittedName>
        <fullName evidence="2">Rz1-like lysis system protein LysC</fullName>
    </submittedName>
</protein>
<feature type="signal peptide" evidence="1">
    <location>
        <begin position="1"/>
        <end position="25"/>
    </location>
</feature>
<dbReference type="Proteomes" id="UP000749334">
    <property type="component" value="Unassembled WGS sequence"/>
</dbReference>
<evidence type="ECO:0000256" key="1">
    <source>
        <dbReference type="SAM" id="SignalP"/>
    </source>
</evidence>
<dbReference type="NCBIfam" id="NF038368">
    <property type="entry name" value="P2_Rz1"/>
    <property type="match status" value="1"/>
</dbReference>
<reference evidence="2" key="1">
    <citation type="journal article" date="2021" name="PeerJ">
        <title>Extensive microbial diversity within the chicken gut microbiome revealed by metagenomics and culture.</title>
        <authorList>
            <person name="Gilroy R."/>
            <person name="Ravi A."/>
            <person name="Getino M."/>
            <person name="Pursley I."/>
            <person name="Horton D.L."/>
            <person name="Alikhan N.F."/>
            <person name="Baker D."/>
            <person name="Gharbi K."/>
            <person name="Hall N."/>
            <person name="Watson M."/>
            <person name="Adriaenssens E.M."/>
            <person name="Foster-Nyarko E."/>
            <person name="Jarju S."/>
            <person name="Secka A."/>
            <person name="Antonio M."/>
            <person name="Oren A."/>
            <person name="Chaudhuri R.R."/>
            <person name="La Ragione R."/>
            <person name="Hildebrand F."/>
            <person name="Pallen M.J."/>
        </authorList>
    </citation>
    <scope>NUCLEOTIDE SEQUENCE</scope>
    <source>
        <strain evidence="2">ChiHjej11B10-15683</strain>
    </source>
</reference>
<evidence type="ECO:0000313" key="2">
    <source>
        <dbReference type="EMBL" id="HJF73164.1"/>
    </source>
</evidence>
<dbReference type="InterPro" id="IPR047737">
    <property type="entry name" value="LysC"/>
</dbReference>
<comment type="caution">
    <text evidence="2">The sequence shown here is derived from an EMBL/GenBank/DDBJ whole genome shotgun (WGS) entry which is preliminary data.</text>
</comment>
<dbReference type="AlphaFoldDB" id="A0A921H9T8"/>
<dbReference type="PROSITE" id="PS51257">
    <property type="entry name" value="PROKAR_LIPOPROTEIN"/>
    <property type="match status" value="1"/>
</dbReference>
<reference evidence="2" key="2">
    <citation type="submission" date="2021-09" db="EMBL/GenBank/DDBJ databases">
        <authorList>
            <person name="Gilroy R."/>
        </authorList>
    </citation>
    <scope>NUCLEOTIDE SEQUENCE</scope>
    <source>
        <strain evidence="2">ChiHjej11B10-15683</strain>
    </source>
</reference>
<organism evidence="2 3">
    <name type="scientific">Gallibacterium anatis</name>
    <dbReference type="NCBI Taxonomy" id="750"/>
    <lineage>
        <taxon>Bacteria</taxon>
        <taxon>Pseudomonadati</taxon>
        <taxon>Pseudomonadota</taxon>
        <taxon>Gammaproteobacteria</taxon>
        <taxon>Pasteurellales</taxon>
        <taxon>Pasteurellaceae</taxon>
        <taxon>Gallibacterium</taxon>
    </lineage>
</organism>
<sequence>MKIIKAGVISLCLATLVACSTPPKATTERLICPQSHQCRTPLVDIKTNGDLVATLAEALNTIELCKIENRILKDCINGSN</sequence>
<gene>
    <name evidence="2" type="primary">lysC</name>
    <name evidence="2" type="ORF">K8W15_03020</name>
</gene>
<evidence type="ECO:0000313" key="3">
    <source>
        <dbReference type="Proteomes" id="UP000749334"/>
    </source>
</evidence>
<keyword evidence="1" id="KW-0732">Signal</keyword>
<feature type="chain" id="PRO_5037318526" evidence="1">
    <location>
        <begin position="26"/>
        <end position="80"/>
    </location>
</feature>
<name>A0A921H9T8_9PAST</name>
<proteinExistence type="predicted"/>
<accession>A0A921H9T8</accession>
<dbReference type="RefSeq" id="WP_148234032.1">
    <property type="nucleotide sequence ID" value="NZ_JARTCQ010000004.1"/>
</dbReference>
<dbReference type="EMBL" id="DYVQ01000024">
    <property type="protein sequence ID" value="HJF73164.1"/>
    <property type="molecule type" value="Genomic_DNA"/>
</dbReference>